<evidence type="ECO:0000256" key="1">
    <source>
        <dbReference type="ARBA" id="ARBA00022801"/>
    </source>
</evidence>
<protein>
    <submittedName>
        <fullName evidence="3">NUDIX domain-containing protein</fullName>
    </submittedName>
</protein>
<keyword evidence="1" id="KW-0378">Hydrolase</keyword>
<name>A0A9J6P6Y9_9CLOT</name>
<dbReference type="EMBL" id="JAGSOJ010000003">
    <property type="protein sequence ID" value="MCM1991272.1"/>
    <property type="molecule type" value="Genomic_DNA"/>
</dbReference>
<dbReference type="PROSITE" id="PS51462">
    <property type="entry name" value="NUDIX"/>
    <property type="match status" value="1"/>
</dbReference>
<dbReference type="InterPro" id="IPR051325">
    <property type="entry name" value="Nudix_hydrolase_domain"/>
</dbReference>
<comment type="caution">
    <text evidence="3">The sequence shown here is derived from an EMBL/GenBank/DDBJ whole genome shotgun (WGS) entry which is preliminary data.</text>
</comment>
<dbReference type="PANTHER" id="PTHR21340:SF0">
    <property type="entry name" value="BIS(5'-NUCLEOSYL)-TETRAPHOSPHATASE [ASYMMETRICAL]"/>
    <property type="match status" value="1"/>
</dbReference>
<dbReference type="GO" id="GO:0006754">
    <property type="term" value="P:ATP biosynthetic process"/>
    <property type="evidence" value="ECO:0007669"/>
    <property type="project" value="TreeGrafter"/>
</dbReference>
<reference evidence="3" key="2">
    <citation type="submission" date="2021-04" db="EMBL/GenBank/DDBJ databases">
        <authorList>
            <person name="Dong X."/>
        </authorList>
    </citation>
    <scope>NUCLEOTIDE SEQUENCE</scope>
    <source>
        <strain evidence="3">ZWT</strain>
    </source>
</reference>
<dbReference type="PANTHER" id="PTHR21340">
    <property type="entry name" value="DIADENOSINE 5,5-P1,P4-TETRAPHOSPHATE PYROPHOSPHOHYDROLASE MUTT"/>
    <property type="match status" value="1"/>
</dbReference>
<organism evidence="3 4">
    <name type="scientific">Oceanirhabdus seepicola</name>
    <dbReference type="NCBI Taxonomy" id="2828781"/>
    <lineage>
        <taxon>Bacteria</taxon>
        <taxon>Bacillati</taxon>
        <taxon>Bacillota</taxon>
        <taxon>Clostridia</taxon>
        <taxon>Eubacteriales</taxon>
        <taxon>Clostridiaceae</taxon>
        <taxon>Oceanirhabdus</taxon>
    </lineage>
</organism>
<proteinExistence type="predicted"/>
<evidence type="ECO:0000313" key="4">
    <source>
        <dbReference type="Proteomes" id="UP001056429"/>
    </source>
</evidence>
<dbReference type="Pfam" id="PF00293">
    <property type="entry name" value="NUDIX"/>
    <property type="match status" value="1"/>
</dbReference>
<dbReference type="Proteomes" id="UP001056429">
    <property type="component" value="Unassembled WGS sequence"/>
</dbReference>
<sequence length="144" mass="16700">MDKKEFGEKVPGVQYKERIAAYALILDKWNNIAVINTSRGNFLPGGGLEKEETLQECLHRELLEETGYKIEIDKFFDKAVLYQYSPKLNCCLKGIGYFYTANLLEKTCESIEEDHNLVWMDIEEASKTMLLEHQAWAIEQINNM</sequence>
<dbReference type="InterPro" id="IPR000086">
    <property type="entry name" value="NUDIX_hydrolase_dom"/>
</dbReference>
<dbReference type="GO" id="GO:0006167">
    <property type="term" value="P:AMP biosynthetic process"/>
    <property type="evidence" value="ECO:0007669"/>
    <property type="project" value="TreeGrafter"/>
</dbReference>
<feature type="domain" description="Nudix hydrolase" evidence="2">
    <location>
        <begin position="1"/>
        <end position="144"/>
    </location>
</feature>
<dbReference type="GO" id="GO:0004081">
    <property type="term" value="F:bis(5'-nucleosyl)-tetraphosphatase (asymmetrical) activity"/>
    <property type="evidence" value="ECO:0007669"/>
    <property type="project" value="TreeGrafter"/>
</dbReference>
<dbReference type="PROSITE" id="PS00893">
    <property type="entry name" value="NUDIX_BOX"/>
    <property type="match status" value="1"/>
</dbReference>
<reference evidence="3" key="1">
    <citation type="journal article" date="2021" name="mSystems">
        <title>Bacteria and Archaea Synergistically Convert Glycine Betaine to Biogenic Methane in the Formosa Cold Seep of the South China Sea.</title>
        <authorList>
            <person name="Li L."/>
            <person name="Zhang W."/>
            <person name="Zhang S."/>
            <person name="Song L."/>
            <person name="Sun Q."/>
            <person name="Zhang H."/>
            <person name="Xiang H."/>
            <person name="Dong X."/>
        </authorList>
    </citation>
    <scope>NUCLEOTIDE SEQUENCE</scope>
    <source>
        <strain evidence="3">ZWT</strain>
    </source>
</reference>
<keyword evidence="4" id="KW-1185">Reference proteome</keyword>
<evidence type="ECO:0000259" key="2">
    <source>
        <dbReference type="PROSITE" id="PS51462"/>
    </source>
</evidence>
<dbReference type="CDD" id="cd04684">
    <property type="entry name" value="NUDIX_Hydrolase"/>
    <property type="match status" value="1"/>
</dbReference>
<dbReference type="AlphaFoldDB" id="A0A9J6P6Y9"/>
<dbReference type="Gene3D" id="3.90.79.10">
    <property type="entry name" value="Nucleoside Triphosphate Pyrophosphohydrolase"/>
    <property type="match status" value="1"/>
</dbReference>
<accession>A0A9J6P6Y9</accession>
<dbReference type="SUPFAM" id="SSF55811">
    <property type="entry name" value="Nudix"/>
    <property type="match status" value="1"/>
</dbReference>
<gene>
    <name evidence="3" type="ORF">KDK92_16175</name>
</gene>
<dbReference type="InterPro" id="IPR020084">
    <property type="entry name" value="NUDIX_hydrolase_CS"/>
</dbReference>
<evidence type="ECO:0000313" key="3">
    <source>
        <dbReference type="EMBL" id="MCM1991272.1"/>
    </source>
</evidence>
<dbReference type="InterPro" id="IPR015797">
    <property type="entry name" value="NUDIX_hydrolase-like_dom_sf"/>
</dbReference>